<dbReference type="InterPro" id="IPR036380">
    <property type="entry name" value="Isochorismatase-like_sf"/>
</dbReference>
<comment type="similarity">
    <text evidence="1">Belongs to the isochorismatase family.</text>
</comment>
<dbReference type="PANTHER" id="PTHR43540">
    <property type="entry name" value="PEROXYUREIDOACRYLATE/UREIDOACRYLATE AMIDOHYDROLASE-RELATED"/>
    <property type="match status" value="1"/>
</dbReference>
<dbReference type="GO" id="GO:0016787">
    <property type="term" value="F:hydrolase activity"/>
    <property type="evidence" value="ECO:0007669"/>
    <property type="project" value="UniProtKB-KW"/>
</dbReference>
<dbReference type="AlphaFoldDB" id="A0A0R2E442"/>
<gene>
    <name evidence="4" type="ORF">FD15_GL000595</name>
</gene>
<evidence type="ECO:0000259" key="3">
    <source>
        <dbReference type="Pfam" id="PF00857"/>
    </source>
</evidence>
<dbReference type="PANTHER" id="PTHR43540:SF1">
    <property type="entry name" value="ISOCHORISMATASE HYDROLASE"/>
    <property type="match status" value="1"/>
</dbReference>
<comment type="caution">
    <text evidence="4">The sequence shown here is derived from an EMBL/GenBank/DDBJ whole genome shotgun (WGS) entry which is preliminary data.</text>
</comment>
<dbReference type="PATRIC" id="fig|1423806.3.peg.607"/>
<keyword evidence="2" id="KW-0378">Hydrolase</keyword>
<dbReference type="EMBL" id="AYZF01000008">
    <property type="protein sequence ID" value="KRN07028.1"/>
    <property type="molecule type" value="Genomic_DNA"/>
</dbReference>
<keyword evidence="5" id="KW-1185">Reference proteome</keyword>
<evidence type="ECO:0000256" key="2">
    <source>
        <dbReference type="ARBA" id="ARBA00022801"/>
    </source>
</evidence>
<accession>A0A0R2E442</accession>
<protein>
    <submittedName>
        <fullName evidence="4">Isochorismatase</fullName>
    </submittedName>
</protein>
<evidence type="ECO:0000313" key="5">
    <source>
        <dbReference type="Proteomes" id="UP000050961"/>
    </source>
</evidence>
<dbReference type="Pfam" id="PF00857">
    <property type="entry name" value="Isochorismatase"/>
    <property type="match status" value="1"/>
</dbReference>
<proteinExistence type="inferred from homology"/>
<reference evidence="4 5" key="1">
    <citation type="journal article" date="2015" name="Genome Announc.">
        <title>Expanding the biotechnology potential of lactobacilli through comparative genomics of 213 strains and associated genera.</title>
        <authorList>
            <person name="Sun Z."/>
            <person name="Harris H.M."/>
            <person name="McCann A."/>
            <person name="Guo C."/>
            <person name="Argimon S."/>
            <person name="Zhang W."/>
            <person name="Yang X."/>
            <person name="Jeffery I.B."/>
            <person name="Cooney J.C."/>
            <person name="Kagawa T.F."/>
            <person name="Liu W."/>
            <person name="Song Y."/>
            <person name="Salvetti E."/>
            <person name="Wrobel A."/>
            <person name="Rasinkangas P."/>
            <person name="Parkhill J."/>
            <person name="Rea M.C."/>
            <person name="O'Sullivan O."/>
            <person name="Ritari J."/>
            <person name="Douillard F.P."/>
            <person name="Paul Ross R."/>
            <person name="Yang R."/>
            <person name="Briner A.E."/>
            <person name="Felis G.E."/>
            <person name="de Vos W.M."/>
            <person name="Barrangou R."/>
            <person name="Klaenhammer T.R."/>
            <person name="Caufield P.W."/>
            <person name="Cui Y."/>
            <person name="Zhang H."/>
            <person name="O'Toole P.W."/>
        </authorList>
    </citation>
    <scope>NUCLEOTIDE SEQUENCE [LARGE SCALE GENOMIC DNA]</scope>
    <source>
        <strain evidence="4 5">DSM 21376</strain>
    </source>
</reference>
<dbReference type="STRING" id="1423806.FD15_GL000595"/>
<sequence>MKQALLIIDVQNDYFENGRMELVSPQQALTQINKLEVSFKTRDLPIIYIQHIKNDPKANFFGRGTKGALLHSNLKVDKAAIVIEKHYPNSFFKTDLKELLESLEIEQVVITGMMTHMCVDSTTRASSELGYDPIVISDATATRNLAYRGDNVSAENVQKAFLAALQVFAQVITAKEYLG</sequence>
<dbReference type="InterPro" id="IPR050272">
    <property type="entry name" value="Isochorismatase-like_hydrls"/>
</dbReference>
<name>A0A0R2E442_9LACO</name>
<dbReference type="InterPro" id="IPR000868">
    <property type="entry name" value="Isochorismatase-like_dom"/>
</dbReference>
<dbReference type="eggNOG" id="COG1335">
    <property type="taxonomic scope" value="Bacteria"/>
</dbReference>
<evidence type="ECO:0000313" key="4">
    <source>
        <dbReference type="EMBL" id="KRN07028.1"/>
    </source>
</evidence>
<evidence type="ECO:0000256" key="1">
    <source>
        <dbReference type="ARBA" id="ARBA00006336"/>
    </source>
</evidence>
<dbReference type="Gene3D" id="3.40.50.850">
    <property type="entry name" value="Isochorismatase-like"/>
    <property type="match status" value="1"/>
</dbReference>
<dbReference type="CDD" id="cd01014">
    <property type="entry name" value="nicotinamidase_related"/>
    <property type="match status" value="1"/>
</dbReference>
<dbReference type="RefSeq" id="WP_056967299.1">
    <property type="nucleotide sequence ID" value="NZ_AYZF01000008.1"/>
</dbReference>
<feature type="domain" description="Isochorismatase-like" evidence="3">
    <location>
        <begin position="4"/>
        <end position="175"/>
    </location>
</feature>
<dbReference type="Proteomes" id="UP000050961">
    <property type="component" value="Unassembled WGS sequence"/>
</dbReference>
<dbReference type="SUPFAM" id="SSF52499">
    <property type="entry name" value="Isochorismatase-like hydrolases"/>
    <property type="match status" value="1"/>
</dbReference>
<organism evidence="4 5">
    <name type="scientific">Liquorilactobacillus sucicola DSM 21376 = JCM 15457</name>
    <dbReference type="NCBI Taxonomy" id="1423806"/>
    <lineage>
        <taxon>Bacteria</taxon>
        <taxon>Bacillati</taxon>
        <taxon>Bacillota</taxon>
        <taxon>Bacilli</taxon>
        <taxon>Lactobacillales</taxon>
        <taxon>Lactobacillaceae</taxon>
        <taxon>Liquorilactobacillus</taxon>
    </lineage>
</organism>